<evidence type="ECO:0000256" key="1">
    <source>
        <dbReference type="SAM" id="MobiDB-lite"/>
    </source>
</evidence>
<dbReference type="PANTHER" id="PTHR34567:SF3">
    <property type="entry name" value="FK506-BINDING-LIKE PROTEIN"/>
    <property type="match status" value="1"/>
</dbReference>
<evidence type="ECO:0000313" key="2">
    <source>
        <dbReference type="EMBL" id="KAK4783739.1"/>
    </source>
</evidence>
<reference evidence="2 3" key="1">
    <citation type="journal article" date="2023" name="Hortic Res">
        <title>Pangenome of water caltrop reveals structural variations and asymmetric subgenome divergence after allopolyploidization.</title>
        <authorList>
            <person name="Zhang X."/>
            <person name="Chen Y."/>
            <person name="Wang L."/>
            <person name="Yuan Y."/>
            <person name="Fang M."/>
            <person name="Shi L."/>
            <person name="Lu R."/>
            <person name="Comes H.P."/>
            <person name="Ma Y."/>
            <person name="Chen Y."/>
            <person name="Huang G."/>
            <person name="Zhou Y."/>
            <person name="Zheng Z."/>
            <person name="Qiu Y."/>
        </authorList>
    </citation>
    <scope>NUCLEOTIDE SEQUENCE [LARGE SCALE GENOMIC DNA]</scope>
    <source>
        <strain evidence="2">F231</strain>
    </source>
</reference>
<accession>A0AAN7QXR6</accession>
<comment type="caution">
    <text evidence="2">The sequence shown here is derived from an EMBL/GenBank/DDBJ whole genome shotgun (WGS) entry which is preliminary data.</text>
</comment>
<feature type="region of interest" description="Disordered" evidence="1">
    <location>
        <begin position="272"/>
        <end position="299"/>
    </location>
</feature>
<dbReference type="EMBL" id="JAXQNO010000014">
    <property type="protein sequence ID" value="KAK4783739.1"/>
    <property type="molecule type" value="Genomic_DNA"/>
</dbReference>
<feature type="region of interest" description="Disordered" evidence="1">
    <location>
        <begin position="1"/>
        <end position="32"/>
    </location>
</feature>
<dbReference type="Proteomes" id="UP001346149">
    <property type="component" value="Unassembled WGS sequence"/>
</dbReference>
<name>A0AAN7QXR6_TRANT</name>
<keyword evidence="3" id="KW-1185">Reference proteome</keyword>
<proteinExistence type="predicted"/>
<evidence type="ECO:0000313" key="3">
    <source>
        <dbReference type="Proteomes" id="UP001346149"/>
    </source>
</evidence>
<organism evidence="2 3">
    <name type="scientific">Trapa natans</name>
    <name type="common">Water chestnut</name>
    <dbReference type="NCBI Taxonomy" id="22666"/>
    <lineage>
        <taxon>Eukaryota</taxon>
        <taxon>Viridiplantae</taxon>
        <taxon>Streptophyta</taxon>
        <taxon>Embryophyta</taxon>
        <taxon>Tracheophyta</taxon>
        <taxon>Spermatophyta</taxon>
        <taxon>Magnoliopsida</taxon>
        <taxon>eudicotyledons</taxon>
        <taxon>Gunneridae</taxon>
        <taxon>Pentapetalae</taxon>
        <taxon>rosids</taxon>
        <taxon>malvids</taxon>
        <taxon>Myrtales</taxon>
        <taxon>Lythraceae</taxon>
        <taxon>Trapa</taxon>
    </lineage>
</organism>
<protein>
    <submittedName>
        <fullName evidence="2">Uncharacterized protein</fullName>
    </submittedName>
</protein>
<gene>
    <name evidence="2" type="ORF">SAY86_018107</name>
</gene>
<sequence length="299" mass="34639">MGGWRRNTRDAHIQDHQRTRVNRKPPAGNWQRSVPSWEKRFCTSVGSVPWGKVLEAKRFMHLYNNVVQWNDSAGEEAFSNAKKRFYAEINGLPCDISLPDPDKYIDEVDWDSAVDSKLISDLEQGQPEGVEEEGSVILGSMLVDQSFGCIGWGDTDEAFQKDSNNLCPAPQFGNSDLNAVEMNSWEQYYQQSNFPSKANNWNNNNWNNNNWNHNHRNDCNWDDWKWSNNPHPSVNACGWGGTWDWNSHHGREGGGLYRSRYKISRYHGNGNQMNHRWRNGPRINRDNSQYQQPPWIGSH</sequence>
<dbReference type="AlphaFoldDB" id="A0AAN7QXR6"/>
<dbReference type="PANTHER" id="PTHR34567">
    <property type="entry name" value="FK506-BINDING-LIKE PROTEIN"/>
    <property type="match status" value="1"/>
</dbReference>
<feature type="compositionally biased region" description="Basic and acidic residues" evidence="1">
    <location>
        <begin position="7"/>
        <end position="18"/>
    </location>
</feature>